<dbReference type="Proteomes" id="UP001375743">
    <property type="component" value="Unassembled WGS sequence"/>
</dbReference>
<dbReference type="RefSeq" id="WP_418161989.1">
    <property type="nucleotide sequence ID" value="NZ_JBBLZC010000047.1"/>
</dbReference>
<evidence type="ECO:0000256" key="2">
    <source>
        <dbReference type="SAM" id="SignalP"/>
    </source>
</evidence>
<evidence type="ECO:0000259" key="3">
    <source>
        <dbReference type="PROSITE" id="PS51123"/>
    </source>
</evidence>
<keyword evidence="5" id="KW-1185">Reference proteome</keyword>
<evidence type="ECO:0000313" key="5">
    <source>
        <dbReference type="Proteomes" id="UP001375743"/>
    </source>
</evidence>
<gene>
    <name evidence="4" type="ORF">U1T56_23565</name>
</gene>
<comment type="caution">
    <text evidence="4">The sequence shown here is derived from an EMBL/GenBank/DDBJ whole genome shotgun (WGS) entry which is preliminary data.</text>
</comment>
<dbReference type="Gene3D" id="3.30.1330.60">
    <property type="entry name" value="OmpA-like domain"/>
    <property type="match status" value="1"/>
</dbReference>
<dbReference type="InterPro" id="IPR006665">
    <property type="entry name" value="OmpA-like"/>
</dbReference>
<protein>
    <submittedName>
        <fullName evidence="4">CpaD family pilus assembly lipoprotein</fullName>
    </submittedName>
</protein>
<feature type="signal peptide" evidence="2">
    <location>
        <begin position="1"/>
        <end position="28"/>
    </location>
</feature>
<dbReference type="PROSITE" id="PS51123">
    <property type="entry name" value="OMPA_2"/>
    <property type="match status" value="1"/>
</dbReference>
<name>A0ABU8XZ08_9PROT</name>
<dbReference type="Pfam" id="PF09476">
    <property type="entry name" value="Pilus_CpaD"/>
    <property type="match status" value="1"/>
</dbReference>
<feature type="domain" description="OmpA-like" evidence="3">
    <location>
        <begin position="42"/>
        <end position="157"/>
    </location>
</feature>
<keyword evidence="2" id="KW-0732">Signal</keyword>
<organism evidence="4 5">
    <name type="scientific">Benzoatithermus flavus</name>
    <dbReference type="NCBI Taxonomy" id="3108223"/>
    <lineage>
        <taxon>Bacteria</taxon>
        <taxon>Pseudomonadati</taxon>
        <taxon>Pseudomonadota</taxon>
        <taxon>Alphaproteobacteria</taxon>
        <taxon>Geminicoccales</taxon>
        <taxon>Geminicoccaceae</taxon>
        <taxon>Benzoatithermus</taxon>
    </lineage>
</organism>
<dbReference type="InterPro" id="IPR036737">
    <property type="entry name" value="OmpA-like_sf"/>
</dbReference>
<evidence type="ECO:0000313" key="4">
    <source>
        <dbReference type="EMBL" id="MEK0086146.1"/>
    </source>
</evidence>
<accession>A0ABU8XZ08</accession>
<keyword evidence="4" id="KW-0449">Lipoprotein</keyword>
<keyword evidence="1" id="KW-0472">Membrane</keyword>
<dbReference type="EMBL" id="JBBLZC010000047">
    <property type="protein sequence ID" value="MEK0086146.1"/>
    <property type="molecule type" value="Genomic_DNA"/>
</dbReference>
<evidence type="ECO:0000256" key="1">
    <source>
        <dbReference type="PROSITE-ProRule" id="PRU00473"/>
    </source>
</evidence>
<feature type="chain" id="PRO_5046276773" evidence="2">
    <location>
        <begin position="29"/>
        <end position="236"/>
    </location>
</feature>
<reference evidence="4 5" key="1">
    <citation type="submission" date="2024-01" db="EMBL/GenBank/DDBJ databases">
        <title>Multi-omics insights into the function and evolution of sodium benzoate biodegradation pathways in Benzoatithermus flavus gen. nov., sp. nov. from hot spring.</title>
        <authorList>
            <person name="Hu C.-J."/>
            <person name="Li W.-J."/>
        </authorList>
    </citation>
    <scope>NUCLEOTIDE SEQUENCE [LARGE SCALE GENOMIC DNA]</scope>
    <source>
        <strain evidence="4 5">SYSU G07066</strain>
    </source>
</reference>
<dbReference type="InterPro" id="IPR019027">
    <property type="entry name" value="Pilus_biogenesis_CpaD-related"/>
</dbReference>
<sequence>MLARPKRHGCTLRSLFLLCLVTAPSACAPLDAVPTASSNPRPIAVPVTYTHDVYFAADSTEISADEAKRLRTFLDALPGDRELSVRIIGMTDDRTGDARHAALSLRRARGVAELAEARRFAAIEIAEPSGNRAAMAGAGERRRARSDRVEIRVSGYEVRLPACPDWSRRPEGDGRNLPLSNLGCANAVNLGLMVSNPADLDHGRALAPADGSREAEAIVRYRTDKAKQLDTEMLRP</sequence>
<dbReference type="SUPFAM" id="SSF103088">
    <property type="entry name" value="OmpA-like"/>
    <property type="match status" value="1"/>
</dbReference>
<proteinExistence type="predicted"/>